<evidence type="ECO:0000256" key="6">
    <source>
        <dbReference type="RuleBase" id="RU000304"/>
    </source>
</evidence>
<dbReference type="PROSITE" id="PS50011">
    <property type="entry name" value="PROTEIN_KINASE_DOM"/>
    <property type="match status" value="1"/>
</dbReference>
<dbReference type="GO" id="GO:0004674">
    <property type="term" value="F:protein serine/threonine kinase activity"/>
    <property type="evidence" value="ECO:0007669"/>
    <property type="project" value="UniProtKB-KW"/>
</dbReference>
<feature type="domain" description="Protein kinase" evidence="7">
    <location>
        <begin position="1"/>
        <end position="212"/>
    </location>
</feature>
<dbReference type="EMBL" id="CCKQ01013130">
    <property type="protein sequence ID" value="CDW84762.1"/>
    <property type="molecule type" value="Genomic_DNA"/>
</dbReference>
<keyword evidence="6" id="KW-0723">Serine/threonine-protein kinase</keyword>
<evidence type="ECO:0000256" key="4">
    <source>
        <dbReference type="ARBA" id="ARBA00023860"/>
    </source>
</evidence>
<dbReference type="PROSITE" id="PS00108">
    <property type="entry name" value="PROTEIN_KINASE_ST"/>
    <property type="match status" value="1"/>
</dbReference>
<evidence type="ECO:0000256" key="3">
    <source>
        <dbReference type="ARBA" id="ARBA00022840"/>
    </source>
</evidence>
<evidence type="ECO:0000259" key="7">
    <source>
        <dbReference type="PROSITE" id="PS50011"/>
    </source>
</evidence>
<evidence type="ECO:0000313" key="8">
    <source>
        <dbReference type="EMBL" id="CDW84762.1"/>
    </source>
</evidence>
<dbReference type="Gene3D" id="3.30.200.20">
    <property type="entry name" value="Phosphorylase Kinase, domain 1"/>
    <property type="match status" value="1"/>
</dbReference>
<evidence type="ECO:0000313" key="9">
    <source>
        <dbReference type="Proteomes" id="UP000039865"/>
    </source>
</evidence>
<proteinExistence type="inferred from homology"/>
<gene>
    <name evidence="8" type="primary">Contig10928.g11679</name>
    <name evidence="8" type="ORF">STYLEM_13830</name>
</gene>
<keyword evidence="9" id="KW-1185">Reference proteome</keyword>
<name>A0A078AU47_STYLE</name>
<dbReference type="SUPFAM" id="SSF56112">
    <property type="entry name" value="Protein kinase-like (PK-like)"/>
    <property type="match status" value="1"/>
</dbReference>
<dbReference type="InParanoid" id="A0A078AU47"/>
<keyword evidence="3 5" id="KW-0067">ATP-binding</keyword>
<keyword evidence="2 5" id="KW-0547">Nucleotide-binding</keyword>
<feature type="binding site" evidence="5">
    <location>
        <position position="41"/>
    </location>
    <ligand>
        <name>ATP</name>
        <dbReference type="ChEBI" id="CHEBI:30616"/>
    </ligand>
</feature>
<dbReference type="InterPro" id="IPR050235">
    <property type="entry name" value="CK1_Ser-Thr_kinase"/>
</dbReference>
<keyword evidence="6" id="KW-0418">Kinase</keyword>
<dbReference type="SMART" id="SM00220">
    <property type="entry name" value="S_TKc"/>
    <property type="match status" value="1"/>
</dbReference>
<dbReference type="Proteomes" id="UP000039865">
    <property type="component" value="Unassembled WGS sequence"/>
</dbReference>
<dbReference type="AlphaFoldDB" id="A0A078AU47"/>
<dbReference type="InterPro" id="IPR008271">
    <property type="entry name" value="Ser/Thr_kinase_AS"/>
</dbReference>
<evidence type="ECO:0000256" key="5">
    <source>
        <dbReference type="PROSITE-ProRule" id="PRU10141"/>
    </source>
</evidence>
<dbReference type="OrthoDB" id="4062651at2759"/>
<dbReference type="EC" id="2.7.11.1" evidence="1"/>
<dbReference type="InterPro" id="IPR000719">
    <property type="entry name" value="Prot_kinase_dom"/>
</dbReference>
<dbReference type="Gene3D" id="1.10.510.10">
    <property type="entry name" value="Transferase(Phosphotransferase) domain 1"/>
    <property type="match status" value="1"/>
</dbReference>
<protein>
    <recommendedName>
        <fullName evidence="4">Casein kinase I</fullName>
        <ecNumber evidence="1">2.7.11.1</ecNumber>
    </recommendedName>
</protein>
<comment type="similarity">
    <text evidence="6">Belongs to the protein kinase superfamily.</text>
</comment>
<dbReference type="PANTHER" id="PTHR11909">
    <property type="entry name" value="CASEIN KINASE-RELATED"/>
    <property type="match status" value="1"/>
</dbReference>
<evidence type="ECO:0000256" key="1">
    <source>
        <dbReference type="ARBA" id="ARBA00012513"/>
    </source>
</evidence>
<keyword evidence="6" id="KW-0808">Transferase</keyword>
<dbReference type="InterPro" id="IPR011009">
    <property type="entry name" value="Kinase-like_dom_sf"/>
</dbReference>
<reference evidence="8 9" key="1">
    <citation type="submission" date="2014-06" db="EMBL/GenBank/DDBJ databases">
        <authorList>
            <person name="Swart Estienne"/>
        </authorList>
    </citation>
    <scope>NUCLEOTIDE SEQUENCE [LARGE SCALE GENOMIC DNA]</scope>
    <source>
        <strain evidence="8 9">130c</strain>
    </source>
</reference>
<dbReference type="GO" id="GO:0005524">
    <property type="term" value="F:ATP binding"/>
    <property type="evidence" value="ECO:0007669"/>
    <property type="project" value="UniProtKB-UniRule"/>
</dbReference>
<accession>A0A078AU47</accession>
<sequence>MIQEGLVLHEKYVLNKSLGNGAYGLVWAALDITTKEKVAVKFNGTKPLRNNQNKERQIFDEDSLVDRNSAQQLHNIGYVHLDIKPDNILISSNNLNDAKSSIIHLIDFGISSKLSEGETKLKKRNRIFTGNIAFSSTDQMSGKQASRTDDIISTLYLLIYLSEGSLPWTQVRLTILIILMSQQKYIQKILRGSVGLWTGLRHHITGITPTLK</sequence>
<organism evidence="8 9">
    <name type="scientific">Stylonychia lemnae</name>
    <name type="common">Ciliate</name>
    <dbReference type="NCBI Taxonomy" id="5949"/>
    <lineage>
        <taxon>Eukaryota</taxon>
        <taxon>Sar</taxon>
        <taxon>Alveolata</taxon>
        <taxon>Ciliophora</taxon>
        <taxon>Intramacronucleata</taxon>
        <taxon>Spirotrichea</taxon>
        <taxon>Stichotrichia</taxon>
        <taxon>Sporadotrichida</taxon>
        <taxon>Oxytrichidae</taxon>
        <taxon>Stylonychinae</taxon>
        <taxon>Stylonychia</taxon>
    </lineage>
</organism>
<dbReference type="PROSITE" id="PS00107">
    <property type="entry name" value="PROTEIN_KINASE_ATP"/>
    <property type="match status" value="1"/>
</dbReference>
<dbReference type="Pfam" id="PF00069">
    <property type="entry name" value="Pkinase"/>
    <property type="match status" value="1"/>
</dbReference>
<dbReference type="InterPro" id="IPR017441">
    <property type="entry name" value="Protein_kinase_ATP_BS"/>
</dbReference>
<evidence type="ECO:0000256" key="2">
    <source>
        <dbReference type="ARBA" id="ARBA00022741"/>
    </source>
</evidence>